<evidence type="ECO:0000313" key="1">
    <source>
        <dbReference type="EMBL" id="TFK69448.1"/>
    </source>
</evidence>
<keyword evidence="2" id="KW-1185">Reference proteome</keyword>
<evidence type="ECO:0000313" key="2">
    <source>
        <dbReference type="Proteomes" id="UP000308600"/>
    </source>
</evidence>
<reference evidence="1 2" key="1">
    <citation type="journal article" date="2019" name="Nat. Ecol. Evol.">
        <title>Megaphylogeny resolves global patterns of mushroom evolution.</title>
        <authorList>
            <person name="Varga T."/>
            <person name="Krizsan K."/>
            <person name="Foldi C."/>
            <person name="Dima B."/>
            <person name="Sanchez-Garcia M."/>
            <person name="Sanchez-Ramirez S."/>
            <person name="Szollosi G.J."/>
            <person name="Szarkandi J.G."/>
            <person name="Papp V."/>
            <person name="Albert L."/>
            <person name="Andreopoulos W."/>
            <person name="Angelini C."/>
            <person name="Antonin V."/>
            <person name="Barry K.W."/>
            <person name="Bougher N.L."/>
            <person name="Buchanan P."/>
            <person name="Buyck B."/>
            <person name="Bense V."/>
            <person name="Catcheside P."/>
            <person name="Chovatia M."/>
            <person name="Cooper J."/>
            <person name="Damon W."/>
            <person name="Desjardin D."/>
            <person name="Finy P."/>
            <person name="Geml J."/>
            <person name="Haridas S."/>
            <person name="Hughes K."/>
            <person name="Justo A."/>
            <person name="Karasinski D."/>
            <person name="Kautmanova I."/>
            <person name="Kiss B."/>
            <person name="Kocsube S."/>
            <person name="Kotiranta H."/>
            <person name="LaButti K.M."/>
            <person name="Lechner B.E."/>
            <person name="Liimatainen K."/>
            <person name="Lipzen A."/>
            <person name="Lukacs Z."/>
            <person name="Mihaltcheva S."/>
            <person name="Morgado L.N."/>
            <person name="Niskanen T."/>
            <person name="Noordeloos M.E."/>
            <person name="Ohm R.A."/>
            <person name="Ortiz-Santana B."/>
            <person name="Ovrebo C."/>
            <person name="Racz N."/>
            <person name="Riley R."/>
            <person name="Savchenko A."/>
            <person name="Shiryaev A."/>
            <person name="Soop K."/>
            <person name="Spirin V."/>
            <person name="Szebenyi C."/>
            <person name="Tomsovsky M."/>
            <person name="Tulloss R.E."/>
            <person name="Uehling J."/>
            <person name="Grigoriev I.V."/>
            <person name="Vagvolgyi C."/>
            <person name="Papp T."/>
            <person name="Martin F.M."/>
            <person name="Miettinen O."/>
            <person name="Hibbett D.S."/>
            <person name="Nagy L.G."/>
        </authorList>
    </citation>
    <scope>NUCLEOTIDE SEQUENCE [LARGE SCALE GENOMIC DNA]</scope>
    <source>
        <strain evidence="1 2">NL-1719</strain>
    </source>
</reference>
<protein>
    <submittedName>
        <fullName evidence="1">Uncharacterized protein</fullName>
    </submittedName>
</protein>
<dbReference type="Proteomes" id="UP000308600">
    <property type="component" value="Unassembled WGS sequence"/>
</dbReference>
<gene>
    <name evidence="1" type="ORF">BDN72DRAFT_840300</name>
</gene>
<name>A0ACD3AUM7_9AGAR</name>
<feature type="non-terminal residue" evidence="1">
    <location>
        <position position="123"/>
    </location>
</feature>
<organism evidence="1 2">
    <name type="scientific">Pluteus cervinus</name>
    <dbReference type="NCBI Taxonomy" id="181527"/>
    <lineage>
        <taxon>Eukaryota</taxon>
        <taxon>Fungi</taxon>
        <taxon>Dikarya</taxon>
        <taxon>Basidiomycota</taxon>
        <taxon>Agaricomycotina</taxon>
        <taxon>Agaricomycetes</taxon>
        <taxon>Agaricomycetidae</taxon>
        <taxon>Agaricales</taxon>
        <taxon>Pluteineae</taxon>
        <taxon>Pluteaceae</taxon>
        <taxon>Pluteus</taxon>
    </lineage>
</organism>
<accession>A0ACD3AUM7</accession>
<proteinExistence type="predicted"/>
<sequence length="123" mass="14577">MDPSPTPIHRIPYEMLVEIFRLFISSCGDNLAQTTIPARTCNRWRQIILSTPELHSTFTFNLDETRPGYSEYILLLVQRSRQYPLCLRLIGRFAQENKRALSEIFNARPRWKSVRISIDREMY</sequence>
<dbReference type="EMBL" id="ML208330">
    <property type="protein sequence ID" value="TFK69448.1"/>
    <property type="molecule type" value="Genomic_DNA"/>
</dbReference>